<dbReference type="Proteomes" id="UP000032232">
    <property type="component" value="Unassembled WGS sequence"/>
</dbReference>
<keyword evidence="1" id="KW-0812">Transmembrane</keyword>
<dbReference type="InterPro" id="IPR022472">
    <property type="entry name" value="VPLPA-CTERM"/>
</dbReference>
<feature type="transmembrane region" description="Helical" evidence="1">
    <location>
        <begin position="133"/>
        <end position="153"/>
    </location>
</feature>
<evidence type="ECO:0008006" key="4">
    <source>
        <dbReference type="Google" id="ProtNLM"/>
    </source>
</evidence>
<evidence type="ECO:0000256" key="1">
    <source>
        <dbReference type="SAM" id="Phobius"/>
    </source>
</evidence>
<keyword evidence="1" id="KW-0472">Membrane</keyword>
<keyword evidence="3" id="KW-1185">Reference proteome</keyword>
<gene>
    <name evidence="2" type="ORF">jaqu_30030</name>
</gene>
<comment type="caution">
    <text evidence="2">The sequence shown here is derived from an EMBL/GenBank/DDBJ whole genome shotgun (WGS) entry which is preliminary data.</text>
</comment>
<dbReference type="AlphaFoldDB" id="A0A0D1EC26"/>
<name>A0A0D1EC26_9RHOB</name>
<organism evidence="2 3">
    <name type="scientific">Jannaschia aquimarina</name>
    <dbReference type="NCBI Taxonomy" id="935700"/>
    <lineage>
        <taxon>Bacteria</taxon>
        <taxon>Pseudomonadati</taxon>
        <taxon>Pseudomonadota</taxon>
        <taxon>Alphaproteobacteria</taxon>
        <taxon>Rhodobacterales</taxon>
        <taxon>Roseobacteraceae</taxon>
        <taxon>Jannaschia</taxon>
    </lineage>
</organism>
<evidence type="ECO:0000313" key="3">
    <source>
        <dbReference type="Proteomes" id="UP000032232"/>
    </source>
</evidence>
<dbReference type="EMBL" id="JYFE01000053">
    <property type="protein sequence ID" value="KIT15274.1"/>
    <property type="molecule type" value="Genomic_DNA"/>
</dbReference>
<dbReference type="NCBIfam" id="TIGR03370">
    <property type="entry name" value="VPLPA-CTERM"/>
    <property type="match status" value="1"/>
</dbReference>
<accession>A0A0D1EC26</accession>
<evidence type="ECO:0000313" key="2">
    <source>
        <dbReference type="EMBL" id="KIT15274.1"/>
    </source>
</evidence>
<keyword evidence="1" id="KW-1133">Transmembrane helix</keyword>
<protein>
    <recommendedName>
        <fullName evidence="4">VPLPA-CTERM protein sorting domain protein</fullName>
    </recommendedName>
</protein>
<reference evidence="2 3" key="1">
    <citation type="submission" date="2015-02" db="EMBL/GenBank/DDBJ databases">
        <title>Genome Sequence of Jannaschia aquimarina DSM28248, a member of the Roseobacter clade.</title>
        <authorList>
            <person name="Voget S."/>
            <person name="Daniel R."/>
        </authorList>
    </citation>
    <scope>NUCLEOTIDE SEQUENCE [LARGE SCALE GENOMIC DNA]</scope>
    <source>
        <strain evidence="2 3">GSW-M26</strain>
    </source>
</reference>
<dbReference type="PATRIC" id="fig|935700.4.peg.3103"/>
<proteinExistence type="predicted"/>
<sequence>MGALGTIAAEAATIGDREVTEGDTLFFAANTSFTSFTGADLISENATGPVLTLDPDFGIEELEFAGDVFSLIARDDPLDDAGEEMLRFLFAAAGDEADGSFRLLTLQGEFGDSVGFADSSTGSFLVQAATLEVIPLPAGVWLLMGALGALGALRRARGDT</sequence>
<dbReference type="RefSeq" id="WP_043919789.1">
    <property type="nucleotide sequence ID" value="NZ_JYFE01000053.1"/>
</dbReference>